<dbReference type="PROSITE" id="PS51843">
    <property type="entry name" value="NR_LBD"/>
    <property type="match status" value="1"/>
</dbReference>
<evidence type="ECO:0000256" key="7">
    <source>
        <dbReference type="ARBA" id="ARBA00023170"/>
    </source>
</evidence>
<dbReference type="GO" id="GO:0003700">
    <property type="term" value="F:DNA-binding transcription factor activity"/>
    <property type="evidence" value="ECO:0007669"/>
    <property type="project" value="InterPro"/>
</dbReference>
<dbReference type="PANTHER" id="PTHR47519:SF2">
    <property type="entry name" value="NUCLEAR HORMONE RECEPTOR FAMILY MEMBER NHR-97"/>
    <property type="match status" value="1"/>
</dbReference>
<feature type="domain" description="Nuclear receptor" evidence="12">
    <location>
        <begin position="32"/>
        <end position="108"/>
    </location>
</feature>
<dbReference type="Gene3D" id="3.30.50.10">
    <property type="entry name" value="Erythroid Transcription Factor GATA-1, subunit A"/>
    <property type="match status" value="1"/>
</dbReference>
<evidence type="ECO:0000256" key="5">
    <source>
        <dbReference type="ARBA" id="ARBA00023125"/>
    </source>
</evidence>
<evidence type="ECO:0000256" key="11">
    <source>
        <dbReference type="SAM" id="MobiDB-lite"/>
    </source>
</evidence>
<evidence type="ECO:0000256" key="10">
    <source>
        <dbReference type="RuleBase" id="RU004334"/>
    </source>
</evidence>
<keyword evidence="7 10" id="KW-0675">Receptor</keyword>
<dbReference type="InterPro" id="IPR035500">
    <property type="entry name" value="NHR-like_dom_sf"/>
</dbReference>
<dbReference type="PANTHER" id="PTHR47519">
    <property type="entry name" value="NUCLEAR HORMONE RECEPTOR FAMILY MEMBER NHR-31-RELATED"/>
    <property type="match status" value="1"/>
</dbReference>
<dbReference type="SMART" id="SM00430">
    <property type="entry name" value="HOLI"/>
    <property type="match status" value="1"/>
</dbReference>
<accession>A0A8S1F7B0</accession>
<evidence type="ECO:0000256" key="9">
    <source>
        <dbReference type="ARBA" id="ARBA00037512"/>
    </source>
</evidence>
<dbReference type="CDD" id="cd06916">
    <property type="entry name" value="NR_DBD_like"/>
    <property type="match status" value="1"/>
</dbReference>
<dbReference type="EMBL" id="CADEPM010000009">
    <property type="protein sequence ID" value="CAB3409719.1"/>
    <property type="molecule type" value="Genomic_DNA"/>
</dbReference>
<keyword evidence="1 10" id="KW-0479">Metal-binding</keyword>
<dbReference type="PRINTS" id="PR00398">
    <property type="entry name" value="STRDHORMONER"/>
</dbReference>
<comment type="similarity">
    <text evidence="10">Belongs to the nuclear hormone receptor family.</text>
</comment>
<dbReference type="GO" id="GO:0005634">
    <property type="term" value="C:nucleus"/>
    <property type="evidence" value="ECO:0007669"/>
    <property type="project" value="UniProtKB-SubCell"/>
</dbReference>
<dbReference type="GO" id="GO:0008270">
    <property type="term" value="F:zinc ion binding"/>
    <property type="evidence" value="ECO:0007669"/>
    <property type="project" value="UniProtKB-KW"/>
</dbReference>
<proteinExistence type="inferred from homology"/>
<evidence type="ECO:0000256" key="1">
    <source>
        <dbReference type="ARBA" id="ARBA00022723"/>
    </source>
</evidence>
<evidence type="ECO:0000259" key="12">
    <source>
        <dbReference type="PROSITE" id="PS51030"/>
    </source>
</evidence>
<dbReference type="SMART" id="SM00399">
    <property type="entry name" value="ZnF_C4"/>
    <property type="match status" value="1"/>
</dbReference>
<evidence type="ECO:0000256" key="2">
    <source>
        <dbReference type="ARBA" id="ARBA00022771"/>
    </source>
</evidence>
<reference evidence="14 15" key="1">
    <citation type="submission" date="2020-04" db="EMBL/GenBank/DDBJ databases">
        <authorList>
            <person name="Laetsch R D."/>
            <person name="Stevens L."/>
            <person name="Kumar S."/>
            <person name="Blaxter L. M."/>
        </authorList>
    </citation>
    <scope>NUCLEOTIDE SEQUENCE [LARGE SCALE GENOMIC DNA]</scope>
</reference>
<dbReference type="Pfam" id="PF00105">
    <property type="entry name" value="zf-C4"/>
    <property type="match status" value="1"/>
</dbReference>
<protein>
    <recommendedName>
        <fullName evidence="16">Nuclear receptor domain-containing protein</fullName>
    </recommendedName>
</protein>
<evidence type="ECO:0008006" key="16">
    <source>
        <dbReference type="Google" id="ProtNLM"/>
    </source>
</evidence>
<keyword evidence="6 10" id="KW-0804">Transcription</keyword>
<dbReference type="SUPFAM" id="SSF57716">
    <property type="entry name" value="Glucocorticoid receptor-like (DNA-binding domain)"/>
    <property type="match status" value="1"/>
</dbReference>
<dbReference type="SUPFAM" id="SSF48508">
    <property type="entry name" value="Nuclear receptor ligand-binding domain"/>
    <property type="match status" value="1"/>
</dbReference>
<feature type="domain" description="NR LBD" evidence="13">
    <location>
        <begin position="163"/>
        <end position="404"/>
    </location>
</feature>
<evidence type="ECO:0000256" key="4">
    <source>
        <dbReference type="ARBA" id="ARBA00023015"/>
    </source>
</evidence>
<organism evidence="14 15">
    <name type="scientific">Caenorhabditis bovis</name>
    <dbReference type="NCBI Taxonomy" id="2654633"/>
    <lineage>
        <taxon>Eukaryota</taxon>
        <taxon>Metazoa</taxon>
        <taxon>Ecdysozoa</taxon>
        <taxon>Nematoda</taxon>
        <taxon>Chromadorea</taxon>
        <taxon>Rhabditida</taxon>
        <taxon>Rhabditina</taxon>
        <taxon>Rhabditomorpha</taxon>
        <taxon>Rhabditoidea</taxon>
        <taxon>Rhabditidae</taxon>
        <taxon>Peloderinae</taxon>
        <taxon>Caenorhabditis</taxon>
    </lineage>
</organism>
<comment type="function">
    <text evidence="9">Orphan nuclear receptor.</text>
</comment>
<comment type="caution">
    <text evidence="14">The sequence shown here is derived from an EMBL/GenBank/DDBJ whole genome shotgun (WGS) entry which is preliminary data.</text>
</comment>
<evidence type="ECO:0000256" key="6">
    <source>
        <dbReference type="ARBA" id="ARBA00023163"/>
    </source>
</evidence>
<dbReference type="OrthoDB" id="5771769at2759"/>
<dbReference type="InterPro" id="IPR001723">
    <property type="entry name" value="Nuclear_hrmn_rcpt"/>
</dbReference>
<dbReference type="PRINTS" id="PR00047">
    <property type="entry name" value="STROIDFINGER"/>
</dbReference>
<evidence type="ECO:0000256" key="3">
    <source>
        <dbReference type="ARBA" id="ARBA00022833"/>
    </source>
</evidence>
<dbReference type="PROSITE" id="PS51030">
    <property type="entry name" value="NUCLEAR_REC_DBD_2"/>
    <property type="match status" value="1"/>
</dbReference>
<dbReference type="PROSITE" id="PS00031">
    <property type="entry name" value="NUCLEAR_REC_DBD_1"/>
    <property type="match status" value="1"/>
</dbReference>
<keyword evidence="2 10" id="KW-0863">Zinc-finger</keyword>
<evidence type="ECO:0000259" key="13">
    <source>
        <dbReference type="PROSITE" id="PS51843"/>
    </source>
</evidence>
<evidence type="ECO:0000256" key="8">
    <source>
        <dbReference type="ARBA" id="ARBA00023242"/>
    </source>
</evidence>
<dbReference type="GO" id="GO:0043565">
    <property type="term" value="F:sequence-specific DNA binding"/>
    <property type="evidence" value="ECO:0007669"/>
    <property type="project" value="InterPro"/>
</dbReference>
<dbReference type="AlphaFoldDB" id="A0A8S1F7B0"/>
<dbReference type="InterPro" id="IPR001628">
    <property type="entry name" value="Znf_hrmn_rcpt"/>
</dbReference>
<keyword evidence="8 10" id="KW-0539">Nucleus</keyword>
<gene>
    <name evidence="14" type="ORF">CBOVIS_LOCUS11337</name>
</gene>
<evidence type="ECO:0000313" key="14">
    <source>
        <dbReference type="EMBL" id="CAB3409719.1"/>
    </source>
</evidence>
<keyword evidence="4 10" id="KW-0805">Transcription regulation</keyword>
<dbReference type="InterPro" id="IPR052496">
    <property type="entry name" value="Orphan_Nuclear_Rcpt"/>
</dbReference>
<dbReference type="Gene3D" id="1.10.565.10">
    <property type="entry name" value="Retinoid X Receptor"/>
    <property type="match status" value="1"/>
</dbReference>
<keyword evidence="5 10" id="KW-0238">DNA-binding</keyword>
<dbReference type="InterPro" id="IPR013088">
    <property type="entry name" value="Znf_NHR/GATA"/>
</dbReference>
<dbReference type="InterPro" id="IPR000536">
    <property type="entry name" value="Nucl_hrmn_rcpt_lig-bd"/>
</dbReference>
<comment type="subcellular location">
    <subcellularLocation>
        <location evidence="10">Nucleus</location>
    </subcellularLocation>
</comment>
<sequence>MSADAQPNSKQRATEDAPPPSPPLLKEKAAVGALCVVCGDRACSHLYYGVAACHGCKCFFWRTVKSRLSYACRYGGNCSISTAGRNACRYCRFNRCLNVGMKMEAVKMDKKVVKRKRKDMDSDEFDDNQENYEAPDIKRVKSDNRLLVSSLLLIDKTSSDGNAKGPLLHFVQPSLTNLFDEPELLDGYRTEMSYRATHQADEKSCYDTERRLVTWAIDWCRQTAEIEETLSTTDKIALLRTCCSSLLLLELGVHGVGLPETQIPLCNNTYLSTHELPPSNSFISWKTLQSLSKWTHRELKPLCLKPNEIVLLKALVVLNPVAAGLSPEGESAVRLLRQRVHSALFQISSENKDAVTAASRFATILLLLSQLSLMGVEVVEQVRVRNTFAKRVAGVEGLLLWQLYGDIFDDSANFDSYLDSASCSPTDSQYSIGTFVVVDQPNSVSSPLVRVKPEQLSDGDSKTTPMTNAGVAVTGDGYDLERHLFVNDSTFGFTEFDQYFPNNEWYQLSESTPSQQAPFFEISG</sequence>
<dbReference type="Proteomes" id="UP000494206">
    <property type="component" value="Unassembled WGS sequence"/>
</dbReference>
<evidence type="ECO:0000313" key="15">
    <source>
        <dbReference type="Proteomes" id="UP000494206"/>
    </source>
</evidence>
<dbReference type="Pfam" id="PF00104">
    <property type="entry name" value="Hormone_recep"/>
    <property type="match status" value="1"/>
</dbReference>
<keyword evidence="15" id="KW-1185">Reference proteome</keyword>
<feature type="region of interest" description="Disordered" evidence="11">
    <location>
        <begin position="1"/>
        <end position="22"/>
    </location>
</feature>
<keyword evidence="3 10" id="KW-0862">Zinc</keyword>
<feature type="compositionally biased region" description="Polar residues" evidence="11">
    <location>
        <begin position="1"/>
        <end position="11"/>
    </location>
</feature>
<name>A0A8S1F7B0_9PELO</name>